<protein>
    <recommendedName>
        <fullName evidence="4">Sulfatase</fullName>
    </recommendedName>
</protein>
<dbReference type="RefSeq" id="WP_227739038.1">
    <property type="nucleotide sequence ID" value="NZ_RDFA01000007.1"/>
</dbReference>
<dbReference type="AlphaFoldDB" id="A0A498KSP7"/>
<organism evidence="2 3">
    <name type="scientific">Halorientalis pallida</name>
    <dbReference type="NCBI Taxonomy" id="2479928"/>
    <lineage>
        <taxon>Archaea</taxon>
        <taxon>Methanobacteriati</taxon>
        <taxon>Methanobacteriota</taxon>
        <taxon>Stenosarchaea group</taxon>
        <taxon>Halobacteria</taxon>
        <taxon>Halobacteriales</taxon>
        <taxon>Haloarculaceae</taxon>
        <taxon>Halorientalis</taxon>
    </lineage>
</organism>
<feature type="region of interest" description="Disordered" evidence="1">
    <location>
        <begin position="184"/>
        <end position="209"/>
    </location>
</feature>
<proteinExistence type="predicted"/>
<reference evidence="2 3" key="1">
    <citation type="submission" date="2019-01" db="EMBL/GenBank/DDBJ databases">
        <title>Halorientalis sp. F13-25 a new haloarchaeum isolated from hypersaline water.</title>
        <authorList>
            <person name="Ana D.-V."/>
            <person name="Cristina S.-P."/>
            <person name="Antonio V."/>
        </authorList>
    </citation>
    <scope>NUCLEOTIDE SEQUENCE [LARGE SCALE GENOMIC DNA]</scope>
    <source>
        <strain evidence="2 3">F13-25</strain>
    </source>
</reference>
<sequence length="217" mass="25309">MERTFVEERYRDMAETYYLCGNPFSQKKLDAEDFEELDEIWKYAWNDEHDTVTPDTLTDRCINIGREQDTDRLLVHYMQPHWPFVPAMNLTNQGGMELDEFGTYNKDEVWERLRRGEVSAEDVWEGYRDNLTYALDSVEVLLENIDAEKVIITSDHGNAFGEYGVYGHPMHMPLSSLRSVPYVETTATDEGTREPEKMQVSRRSSDVEGQLRALGYQ</sequence>
<accession>A0A498KSP7</accession>
<dbReference type="InterPro" id="IPR017850">
    <property type="entry name" value="Alkaline_phosphatase_core_sf"/>
</dbReference>
<evidence type="ECO:0008006" key="4">
    <source>
        <dbReference type="Google" id="ProtNLM"/>
    </source>
</evidence>
<gene>
    <name evidence="2" type="ORF">EAF64_17490</name>
</gene>
<dbReference type="Gene3D" id="3.40.720.10">
    <property type="entry name" value="Alkaline Phosphatase, subunit A"/>
    <property type="match status" value="1"/>
</dbReference>
<name>A0A498KSP7_9EURY</name>
<dbReference type="SUPFAM" id="SSF53649">
    <property type="entry name" value="Alkaline phosphatase-like"/>
    <property type="match status" value="1"/>
</dbReference>
<evidence type="ECO:0000313" key="3">
    <source>
        <dbReference type="Proteomes" id="UP000289691"/>
    </source>
</evidence>
<dbReference type="Proteomes" id="UP000289691">
    <property type="component" value="Unassembled WGS sequence"/>
</dbReference>
<keyword evidence="3" id="KW-1185">Reference proteome</keyword>
<feature type="compositionally biased region" description="Basic and acidic residues" evidence="1">
    <location>
        <begin position="190"/>
        <end position="206"/>
    </location>
</feature>
<evidence type="ECO:0000313" key="2">
    <source>
        <dbReference type="EMBL" id="RXK46940.1"/>
    </source>
</evidence>
<evidence type="ECO:0000256" key="1">
    <source>
        <dbReference type="SAM" id="MobiDB-lite"/>
    </source>
</evidence>
<comment type="caution">
    <text evidence="2">The sequence shown here is derived from an EMBL/GenBank/DDBJ whole genome shotgun (WGS) entry which is preliminary data.</text>
</comment>
<dbReference type="EMBL" id="RDFA01000007">
    <property type="protein sequence ID" value="RXK46940.1"/>
    <property type="molecule type" value="Genomic_DNA"/>
</dbReference>